<dbReference type="AlphaFoldDB" id="A0A4S2KVJ3"/>
<dbReference type="STRING" id="300112.A0A4S2KVJ3"/>
<keyword evidence="2" id="KW-1185">Reference proteome</keyword>
<dbReference type="Proteomes" id="UP000310200">
    <property type="component" value="Unassembled WGS sequence"/>
</dbReference>
<name>A0A4S2KVJ3_9HYME</name>
<evidence type="ECO:0000313" key="2">
    <source>
        <dbReference type="Proteomes" id="UP000310200"/>
    </source>
</evidence>
<protein>
    <submittedName>
        <fullName evidence="1">Uncharacterized protein</fullName>
    </submittedName>
</protein>
<reference evidence="1 2" key="1">
    <citation type="journal article" date="2019" name="Philos. Trans. R. Soc. Lond., B, Biol. Sci.">
        <title>Ant behaviour and brain gene expression of defending hosts depend on the ecological success of the intruding social parasite.</title>
        <authorList>
            <person name="Kaur R."/>
            <person name="Stoldt M."/>
            <person name="Jongepier E."/>
            <person name="Feldmeyer B."/>
            <person name="Menzel F."/>
            <person name="Bornberg-Bauer E."/>
            <person name="Foitzik S."/>
        </authorList>
    </citation>
    <scope>NUCLEOTIDE SEQUENCE [LARGE SCALE GENOMIC DNA]</scope>
    <source>
        <tissue evidence="1">Whole body</tissue>
    </source>
</reference>
<organism evidence="1 2">
    <name type="scientific">Temnothorax longispinosus</name>
    <dbReference type="NCBI Taxonomy" id="300112"/>
    <lineage>
        <taxon>Eukaryota</taxon>
        <taxon>Metazoa</taxon>
        <taxon>Ecdysozoa</taxon>
        <taxon>Arthropoda</taxon>
        <taxon>Hexapoda</taxon>
        <taxon>Insecta</taxon>
        <taxon>Pterygota</taxon>
        <taxon>Neoptera</taxon>
        <taxon>Endopterygota</taxon>
        <taxon>Hymenoptera</taxon>
        <taxon>Apocrita</taxon>
        <taxon>Aculeata</taxon>
        <taxon>Formicoidea</taxon>
        <taxon>Formicidae</taxon>
        <taxon>Myrmicinae</taxon>
        <taxon>Temnothorax</taxon>
    </lineage>
</organism>
<gene>
    <name evidence="1" type="ORF">DBV15_07695</name>
</gene>
<evidence type="ECO:0000313" key="1">
    <source>
        <dbReference type="EMBL" id="TGZ52107.1"/>
    </source>
</evidence>
<dbReference type="EMBL" id="QBLH01001372">
    <property type="protein sequence ID" value="TGZ52107.1"/>
    <property type="molecule type" value="Genomic_DNA"/>
</dbReference>
<accession>A0A4S2KVJ3</accession>
<proteinExistence type="predicted"/>
<comment type="caution">
    <text evidence="1">The sequence shown here is derived from an EMBL/GenBank/DDBJ whole genome shotgun (WGS) entry which is preliminary data.</text>
</comment>
<sequence length="57" mass="6256">MYPHVSNLTLGFSTELKHAAYNKAPIRWFEPEAYKAKLAAAGPVAILPISEAETDPE</sequence>